<dbReference type="Proteomes" id="UP001208570">
    <property type="component" value="Unassembled WGS sequence"/>
</dbReference>
<dbReference type="InterPro" id="IPR037238">
    <property type="entry name" value="YbiA-like_sf"/>
</dbReference>
<name>A0AAD9JFK9_9ANNE</name>
<dbReference type="EMBL" id="JAODUP010000335">
    <property type="protein sequence ID" value="KAK2152232.1"/>
    <property type="molecule type" value="Genomic_DNA"/>
</dbReference>
<comment type="caution">
    <text evidence="1">The sequence shown here is derived from an EMBL/GenBank/DDBJ whole genome shotgun (WGS) entry which is preliminary data.</text>
</comment>
<gene>
    <name evidence="1" type="ORF">LSH36_334g00007</name>
</gene>
<evidence type="ECO:0000313" key="2">
    <source>
        <dbReference type="Proteomes" id="UP001208570"/>
    </source>
</evidence>
<proteinExistence type="predicted"/>
<dbReference type="SUPFAM" id="SSF143990">
    <property type="entry name" value="YbiA-like"/>
    <property type="match status" value="1"/>
</dbReference>
<organism evidence="1 2">
    <name type="scientific">Paralvinella palmiformis</name>
    <dbReference type="NCBI Taxonomy" id="53620"/>
    <lineage>
        <taxon>Eukaryota</taxon>
        <taxon>Metazoa</taxon>
        <taxon>Spiralia</taxon>
        <taxon>Lophotrochozoa</taxon>
        <taxon>Annelida</taxon>
        <taxon>Polychaeta</taxon>
        <taxon>Sedentaria</taxon>
        <taxon>Canalipalpata</taxon>
        <taxon>Terebellida</taxon>
        <taxon>Terebelliformia</taxon>
        <taxon>Alvinellidae</taxon>
        <taxon>Paralvinella</taxon>
    </lineage>
</organism>
<protein>
    <submittedName>
        <fullName evidence="1">Uncharacterized protein</fullName>
    </submittedName>
</protein>
<dbReference type="Gene3D" id="1.10.357.40">
    <property type="entry name" value="YbiA-like"/>
    <property type="match status" value="1"/>
</dbReference>
<reference evidence="1" key="1">
    <citation type="journal article" date="2023" name="Mol. Biol. Evol.">
        <title>Third-Generation Sequencing Reveals the Adaptive Role of the Epigenome in Three Deep-Sea Polychaetes.</title>
        <authorList>
            <person name="Perez M."/>
            <person name="Aroh O."/>
            <person name="Sun Y."/>
            <person name="Lan Y."/>
            <person name="Juniper S.K."/>
            <person name="Young C.R."/>
            <person name="Angers B."/>
            <person name="Qian P.Y."/>
        </authorList>
    </citation>
    <scope>NUCLEOTIDE SEQUENCE</scope>
    <source>
        <strain evidence="1">P08H-3</strain>
    </source>
</reference>
<dbReference type="AlphaFoldDB" id="A0AAD9JFK9"/>
<accession>A0AAD9JFK9</accession>
<evidence type="ECO:0000313" key="1">
    <source>
        <dbReference type="EMBL" id="KAK2152232.1"/>
    </source>
</evidence>
<sequence length="152" mass="17305">MQNSAPVVECSRDTKRRLTLKTYPFREKLPSKSSIRLGLWISIKRSLIYDTIVLSSMTYTVENLAELPNDLKAVVGCDEADNVMYVYGSQCPLSNFYQAKFIVSGIVFSYVEQAYLCYKAVHYCDKSKSAQILPESRPQIHKNLGESFGKRD</sequence>
<keyword evidence="2" id="KW-1185">Reference proteome</keyword>